<reference evidence="2" key="1">
    <citation type="submission" date="2015-04" db="UniProtKB">
        <authorList>
            <consortium name="EnsemblPlants"/>
        </authorList>
    </citation>
    <scope>IDENTIFICATION</scope>
</reference>
<evidence type="ECO:0000313" key="2">
    <source>
        <dbReference type="EnsemblPlants" id="OMERI06G06820.1"/>
    </source>
</evidence>
<dbReference type="AlphaFoldDB" id="A0A0E0DY52"/>
<dbReference type="EnsemblPlants" id="OMERI06G06820.1">
    <property type="protein sequence ID" value="OMERI06G06820.1"/>
    <property type="gene ID" value="OMERI06G06820"/>
</dbReference>
<accession>A0A0E0DY52</accession>
<reference evidence="2" key="2">
    <citation type="submission" date="2018-05" db="EMBL/GenBank/DDBJ databases">
        <title>OmerRS3 (Oryza meridionalis Reference Sequence Version 3).</title>
        <authorList>
            <person name="Zhang J."/>
            <person name="Kudrna D."/>
            <person name="Lee S."/>
            <person name="Talag J."/>
            <person name="Welchert J."/>
            <person name="Wing R.A."/>
        </authorList>
    </citation>
    <scope>NUCLEOTIDE SEQUENCE [LARGE SCALE GENOMIC DNA]</scope>
    <source>
        <strain evidence="2">cv. OR44</strain>
    </source>
</reference>
<organism evidence="2">
    <name type="scientific">Oryza meridionalis</name>
    <dbReference type="NCBI Taxonomy" id="40149"/>
    <lineage>
        <taxon>Eukaryota</taxon>
        <taxon>Viridiplantae</taxon>
        <taxon>Streptophyta</taxon>
        <taxon>Embryophyta</taxon>
        <taxon>Tracheophyta</taxon>
        <taxon>Spermatophyta</taxon>
        <taxon>Magnoliopsida</taxon>
        <taxon>Liliopsida</taxon>
        <taxon>Poales</taxon>
        <taxon>Poaceae</taxon>
        <taxon>BOP clade</taxon>
        <taxon>Oryzoideae</taxon>
        <taxon>Oryzeae</taxon>
        <taxon>Oryzinae</taxon>
        <taxon>Oryza</taxon>
    </lineage>
</organism>
<keyword evidence="3" id="KW-1185">Reference proteome</keyword>
<dbReference type="Gramene" id="OMERI06G06820.1">
    <property type="protein sequence ID" value="OMERI06G06820.1"/>
    <property type="gene ID" value="OMERI06G06820"/>
</dbReference>
<proteinExistence type="predicted"/>
<feature type="compositionally biased region" description="Low complexity" evidence="1">
    <location>
        <begin position="32"/>
        <end position="51"/>
    </location>
</feature>
<name>A0A0E0DY52_9ORYZ</name>
<evidence type="ECO:0000256" key="1">
    <source>
        <dbReference type="SAM" id="MobiDB-lite"/>
    </source>
</evidence>
<protein>
    <submittedName>
        <fullName evidence="2">Uncharacterized protein</fullName>
    </submittedName>
</protein>
<evidence type="ECO:0000313" key="3">
    <source>
        <dbReference type="Proteomes" id="UP000008021"/>
    </source>
</evidence>
<sequence>MAAALRQIGRMITSRSICPPRLVLVIVRPASSSTSPDADGAASAAASPDADSSTDEPDDQHCYAIGAFGRIRFPRTSFIPMQEFLSKHPPLEPVPHDRLVDVVDMRNPYLTAEISKFWMRSGFLAPYFLEGLDATVSGAYKDGNVGIVAGINVIGFLQLKIQKKSELSLPMPSERYPVTYEGFSNFMFDQIVEAQGLKVAARLPGGLQGVRAYAADPSVDPRLIIYHPEFMPLHLISRLYQEVFRILRRELPALGEHAVAHATMVEIDTDLGGNVQKLCQNDKVLSTWLGVHAPKGSGLLGLGHSLSSVPAASIKGSLTQSEWNKLKSLLKKCYLSHGLLMRQPPVPVASAVSGAQTALSFVTKPPLTPASSTSGHVLAPLPQSRPSSAQVMPTIHSAILAHGQQVVHSTSPGPGSFSTVQNLPKNPQEAIVIDIHRHASVHLIEEGTIRTLMQLLPNSAASFKARPINWKDGTQLLLHKVDKYPHISCNSFMKNQLWERLGLVDIFEIPKVLCIPCDG</sequence>
<dbReference type="HOGENOM" id="CLU_558231_0_0_1"/>
<dbReference type="Proteomes" id="UP000008021">
    <property type="component" value="Chromosome 6"/>
</dbReference>
<feature type="region of interest" description="Disordered" evidence="1">
    <location>
        <begin position="32"/>
        <end position="58"/>
    </location>
</feature>